<feature type="transmembrane region" description="Helical" evidence="2">
    <location>
        <begin position="295"/>
        <end position="324"/>
    </location>
</feature>
<feature type="region of interest" description="Disordered" evidence="1">
    <location>
        <begin position="351"/>
        <end position="370"/>
    </location>
</feature>
<feature type="region of interest" description="Disordered" evidence="1">
    <location>
        <begin position="139"/>
        <end position="193"/>
    </location>
</feature>
<protein>
    <submittedName>
        <fullName evidence="3">Uncharacterized protein</fullName>
    </submittedName>
</protein>
<feature type="compositionally biased region" description="Polar residues" evidence="1">
    <location>
        <begin position="393"/>
        <end position="403"/>
    </location>
</feature>
<feature type="region of interest" description="Disordered" evidence="1">
    <location>
        <begin position="1"/>
        <end position="49"/>
    </location>
</feature>
<keyword evidence="2" id="KW-0472">Membrane</keyword>
<feature type="compositionally biased region" description="Polar residues" evidence="1">
    <location>
        <begin position="173"/>
        <end position="184"/>
    </location>
</feature>
<dbReference type="EMBL" id="OOIN01000007">
    <property type="protein sequence ID" value="SPO24150.1"/>
    <property type="molecule type" value="Genomic_DNA"/>
</dbReference>
<dbReference type="OrthoDB" id="3366475at2759"/>
<sequence length="416" mass="46250">MRHRTSSSDGYSSTNSSPTTRQRTLNHPPRPTSLRSRHRASQPSQPSPFGPMATLVRLAIFAAILAFTVPYIKPYIFGSSSATTSSDLVKNTTGELRAVKNSYHHVSQRNTDTDNQTNEQGEIDVFNFRHEDYLSSAKGLVKEDGNKNKKDKDVAKPSAVGVVAQSRPKTRSSRPTNQHSSYSNDFDHDKDSTNHHNQASTLLTIITNILSILYNLVRILLQFILIIPLTHIFHFTLYLITTFYNLIRLVVSHVLRPIVYMSAPLTYLFSGILFVFILTPWNLVERVVVELYPVYVFLGVATVVGVAMGLVAAGVLYFSAFIFVDRVQGSASNQVVGKGKKRLMEEDLDFSNQDASSSNSTPPTNRHGLNQTEFYPYQQQQGGGGYFSPSAPPTASFNSPRISPSLQYRSYSNSAV</sequence>
<organism evidence="3 4">
    <name type="scientific">Ustilago trichophora</name>
    <dbReference type="NCBI Taxonomy" id="86804"/>
    <lineage>
        <taxon>Eukaryota</taxon>
        <taxon>Fungi</taxon>
        <taxon>Dikarya</taxon>
        <taxon>Basidiomycota</taxon>
        <taxon>Ustilaginomycotina</taxon>
        <taxon>Ustilaginomycetes</taxon>
        <taxon>Ustilaginales</taxon>
        <taxon>Ustilaginaceae</taxon>
        <taxon>Ustilago</taxon>
    </lineage>
</organism>
<accession>A0A5C3E256</accession>
<evidence type="ECO:0000256" key="2">
    <source>
        <dbReference type="SAM" id="Phobius"/>
    </source>
</evidence>
<feature type="compositionally biased region" description="Low complexity" evidence="1">
    <location>
        <begin position="7"/>
        <end position="19"/>
    </location>
</feature>
<dbReference type="Proteomes" id="UP000324022">
    <property type="component" value="Unassembled WGS sequence"/>
</dbReference>
<proteinExistence type="predicted"/>
<feature type="transmembrane region" description="Helical" evidence="2">
    <location>
        <begin position="223"/>
        <end position="246"/>
    </location>
</feature>
<feature type="transmembrane region" description="Helical" evidence="2">
    <location>
        <begin position="199"/>
        <end position="217"/>
    </location>
</feature>
<name>A0A5C3E256_9BASI</name>
<feature type="transmembrane region" description="Helical" evidence="2">
    <location>
        <begin position="258"/>
        <end position="283"/>
    </location>
</feature>
<evidence type="ECO:0000313" key="4">
    <source>
        <dbReference type="Proteomes" id="UP000324022"/>
    </source>
</evidence>
<keyword evidence="4" id="KW-1185">Reference proteome</keyword>
<evidence type="ECO:0000313" key="3">
    <source>
        <dbReference type="EMBL" id="SPO24150.1"/>
    </source>
</evidence>
<evidence type="ECO:0000256" key="1">
    <source>
        <dbReference type="SAM" id="MobiDB-lite"/>
    </source>
</evidence>
<feature type="region of interest" description="Disordered" evidence="1">
    <location>
        <begin position="382"/>
        <end position="403"/>
    </location>
</feature>
<reference evidence="3 4" key="1">
    <citation type="submission" date="2018-03" db="EMBL/GenBank/DDBJ databases">
        <authorList>
            <person name="Guldener U."/>
        </authorList>
    </citation>
    <scope>NUCLEOTIDE SEQUENCE [LARGE SCALE GENOMIC DNA]</scope>
    <source>
        <strain evidence="3 4">NBRC100155</strain>
    </source>
</reference>
<feature type="compositionally biased region" description="Basic and acidic residues" evidence="1">
    <location>
        <begin position="140"/>
        <end position="155"/>
    </location>
</feature>
<keyword evidence="2" id="KW-1133">Transmembrane helix</keyword>
<keyword evidence="2" id="KW-0812">Transmembrane</keyword>
<feature type="transmembrane region" description="Helical" evidence="2">
    <location>
        <begin position="52"/>
        <end position="72"/>
    </location>
</feature>
<dbReference type="AlphaFoldDB" id="A0A5C3E256"/>
<gene>
    <name evidence="3" type="ORF">UTRI_03418</name>
</gene>